<dbReference type="Proteomes" id="UP001150581">
    <property type="component" value="Unassembled WGS sequence"/>
</dbReference>
<name>A0ACC1HXK7_9FUNG</name>
<reference evidence="1" key="1">
    <citation type="submission" date="2022-07" db="EMBL/GenBank/DDBJ databases">
        <title>Phylogenomic reconstructions and comparative analyses of Kickxellomycotina fungi.</title>
        <authorList>
            <person name="Reynolds N.K."/>
            <person name="Stajich J.E."/>
            <person name="Barry K."/>
            <person name="Grigoriev I.V."/>
            <person name="Crous P."/>
            <person name="Smith M.E."/>
        </authorList>
    </citation>
    <scope>NUCLEOTIDE SEQUENCE</scope>
    <source>
        <strain evidence="1">Benny 63K</strain>
    </source>
</reference>
<evidence type="ECO:0000313" key="2">
    <source>
        <dbReference type="Proteomes" id="UP001150581"/>
    </source>
</evidence>
<evidence type="ECO:0000313" key="1">
    <source>
        <dbReference type="EMBL" id="KAJ1879401.1"/>
    </source>
</evidence>
<proteinExistence type="predicted"/>
<protein>
    <submittedName>
        <fullName evidence="1">Uncharacterized protein</fullName>
    </submittedName>
</protein>
<sequence>MSTPSDKHNSPVPSTLLGEVRSGHELDIQKLEMFLKQSKQDVLPPLSVKQFNVGQSNPTYLITDSAGKNY</sequence>
<keyword evidence="2" id="KW-1185">Reference proteome</keyword>
<dbReference type="EMBL" id="JANBPG010003735">
    <property type="protein sequence ID" value="KAJ1879401.1"/>
    <property type="molecule type" value="Genomic_DNA"/>
</dbReference>
<organism evidence="1 2">
    <name type="scientific">Kickxella alabastrina</name>
    <dbReference type="NCBI Taxonomy" id="61397"/>
    <lineage>
        <taxon>Eukaryota</taxon>
        <taxon>Fungi</taxon>
        <taxon>Fungi incertae sedis</taxon>
        <taxon>Zoopagomycota</taxon>
        <taxon>Kickxellomycotina</taxon>
        <taxon>Kickxellomycetes</taxon>
        <taxon>Kickxellales</taxon>
        <taxon>Kickxellaceae</taxon>
        <taxon>Kickxella</taxon>
    </lineage>
</organism>
<comment type="caution">
    <text evidence="1">The sequence shown here is derived from an EMBL/GenBank/DDBJ whole genome shotgun (WGS) entry which is preliminary data.</text>
</comment>
<accession>A0ACC1HXK7</accession>
<feature type="non-terminal residue" evidence="1">
    <location>
        <position position="70"/>
    </location>
</feature>
<gene>
    <name evidence="1" type="ORF">LPJ66_011698</name>
</gene>